<keyword evidence="2 7" id="KW-0285">Flavoprotein</keyword>
<reference evidence="10 11" key="1">
    <citation type="submission" date="2018-08" db="EMBL/GenBank/DDBJ databases">
        <title>Recombination of ecologically and evolutionarily significant loci maintains genetic cohesion in the Pseudomonas syringae species complex.</title>
        <authorList>
            <person name="Dillon M."/>
            <person name="Thakur S."/>
            <person name="Almeida R.N.D."/>
            <person name="Weir B.S."/>
            <person name="Guttman D.S."/>
        </authorList>
    </citation>
    <scope>NUCLEOTIDE SEQUENCE [LARGE SCALE GENOMIC DNA]</scope>
    <source>
        <strain evidence="10 11">ICMP 15203</strain>
    </source>
</reference>
<dbReference type="InterPro" id="IPR029479">
    <property type="entry name" value="Nitroreductase"/>
</dbReference>
<keyword evidence="3 7" id="KW-0288">FMN</keyword>
<protein>
    <recommendedName>
        <fullName evidence="7">Putative NAD(P)H nitroreductase</fullName>
        <ecNumber evidence="7">1.-.-.-</ecNumber>
    </recommendedName>
</protein>
<dbReference type="EMBL" id="RBPJ01000256">
    <property type="protein sequence ID" value="RMN90269.1"/>
    <property type="molecule type" value="Genomic_DNA"/>
</dbReference>
<dbReference type="EC" id="1.-.-.-" evidence="7"/>
<dbReference type="SUPFAM" id="SSF55469">
    <property type="entry name" value="FMN-dependent nitroreductase-like"/>
    <property type="match status" value="1"/>
</dbReference>
<feature type="binding site" evidence="8">
    <location>
        <position position="69"/>
    </location>
    <ligand>
        <name>FMN</name>
        <dbReference type="ChEBI" id="CHEBI:58210"/>
        <note>ligand shared between dimeric partners</note>
    </ligand>
</feature>
<dbReference type="PANTHER" id="PTHR43821:SF1">
    <property type="entry name" value="NAD(P)H NITROREDUCTASE YDJA-RELATED"/>
    <property type="match status" value="1"/>
</dbReference>
<evidence type="ECO:0000259" key="9">
    <source>
        <dbReference type="Pfam" id="PF00881"/>
    </source>
</evidence>
<evidence type="ECO:0000256" key="3">
    <source>
        <dbReference type="ARBA" id="ARBA00022643"/>
    </source>
</evidence>
<evidence type="ECO:0000256" key="2">
    <source>
        <dbReference type="ARBA" id="ARBA00022630"/>
    </source>
</evidence>
<evidence type="ECO:0000313" key="10">
    <source>
        <dbReference type="EMBL" id="RMN90269.1"/>
    </source>
</evidence>
<dbReference type="Gene3D" id="3.40.109.10">
    <property type="entry name" value="NADH Oxidase"/>
    <property type="match status" value="1"/>
</dbReference>
<evidence type="ECO:0000256" key="8">
    <source>
        <dbReference type="PIRSR" id="PIRSR000232-1"/>
    </source>
</evidence>
<dbReference type="InterPro" id="IPR000415">
    <property type="entry name" value="Nitroreductase-like"/>
</dbReference>
<dbReference type="InterPro" id="IPR026021">
    <property type="entry name" value="YdjA-like"/>
</dbReference>
<comment type="cofactor">
    <cofactor evidence="8">
        <name>FMN</name>
        <dbReference type="ChEBI" id="CHEBI:58210"/>
    </cofactor>
    <text evidence="8">Binds 1 FMN per subunit.</text>
</comment>
<feature type="domain" description="Nitroreductase" evidence="9">
    <location>
        <begin position="46"/>
        <end position="197"/>
    </location>
</feature>
<comment type="caution">
    <text evidence="10">The sequence shown here is derived from an EMBL/GenBank/DDBJ whole genome shotgun (WGS) entry which is preliminary data.</text>
</comment>
<gene>
    <name evidence="10" type="ORF">ALQ51_01658</name>
</gene>
<keyword evidence="4 7" id="KW-0521">NADP</keyword>
<dbReference type="CDD" id="cd02135">
    <property type="entry name" value="YdjA-like"/>
    <property type="match status" value="1"/>
</dbReference>
<keyword evidence="5 7" id="KW-0560">Oxidoreductase</keyword>
<feature type="binding site" description="in other chain" evidence="8">
    <location>
        <begin position="44"/>
        <end position="46"/>
    </location>
    <ligand>
        <name>FMN</name>
        <dbReference type="ChEBI" id="CHEBI:58210"/>
        <note>ligand shared between dimeric partners</note>
    </ligand>
</feature>
<evidence type="ECO:0000256" key="6">
    <source>
        <dbReference type="ARBA" id="ARBA00023027"/>
    </source>
</evidence>
<dbReference type="AlphaFoldDB" id="A0A3M3R160"/>
<comment type="similarity">
    <text evidence="1 7">Belongs to the nitroreductase family.</text>
</comment>
<keyword evidence="6 7" id="KW-0520">NAD</keyword>
<evidence type="ECO:0000256" key="7">
    <source>
        <dbReference type="PIRNR" id="PIRNR000232"/>
    </source>
</evidence>
<dbReference type="PANTHER" id="PTHR43821">
    <property type="entry name" value="NAD(P)H NITROREDUCTASE YDJA-RELATED"/>
    <property type="match status" value="1"/>
</dbReference>
<dbReference type="Proteomes" id="UP000270524">
    <property type="component" value="Unassembled WGS sequence"/>
</dbReference>
<evidence type="ECO:0000256" key="5">
    <source>
        <dbReference type="ARBA" id="ARBA00023002"/>
    </source>
</evidence>
<dbReference type="GO" id="GO:0016491">
    <property type="term" value="F:oxidoreductase activity"/>
    <property type="evidence" value="ECO:0007669"/>
    <property type="project" value="UniProtKB-UniRule"/>
</dbReference>
<organism evidence="10 11">
    <name type="scientific">Pseudomonas cannabina</name>
    <dbReference type="NCBI Taxonomy" id="86840"/>
    <lineage>
        <taxon>Bacteria</taxon>
        <taxon>Pseudomonadati</taxon>
        <taxon>Pseudomonadota</taxon>
        <taxon>Gammaproteobacteria</taxon>
        <taxon>Pseudomonadales</taxon>
        <taxon>Pseudomonadaceae</taxon>
        <taxon>Pseudomonas</taxon>
    </lineage>
</organism>
<evidence type="ECO:0000256" key="4">
    <source>
        <dbReference type="ARBA" id="ARBA00022857"/>
    </source>
</evidence>
<feature type="binding site" description="in other chain" evidence="8">
    <location>
        <begin position="167"/>
        <end position="169"/>
    </location>
    <ligand>
        <name>FMN</name>
        <dbReference type="ChEBI" id="CHEBI:58210"/>
        <note>ligand shared between dimeric partners</note>
    </ligand>
</feature>
<evidence type="ECO:0000256" key="1">
    <source>
        <dbReference type="ARBA" id="ARBA00007118"/>
    </source>
</evidence>
<dbReference type="InterPro" id="IPR052530">
    <property type="entry name" value="NAD(P)H_nitroreductase"/>
</dbReference>
<dbReference type="PIRSF" id="PIRSF000232">
    <property type="entry name" value="YdjA"/>
    <property type="match status" value="1"/>
</dbReference>
<evidence type="ECO:0000313" key="11">
    <source>
        <dbReference type="Proteomes" id="UP000270524"/>
    </source>
</evidence>
<feature type="binding site" evidence="8">
    <location>
        <position position="73"/>
    </location>
    <ligand>
        <name>FMN</name>
        <dbReference type="ChEBI" id="CHEBI:58210"/>
        <note>ligand shared between dimeric partners</note>
    </ligand>
</feature>
<sequence length="220" mass="23952">MGRFDKAGKDLSARLVIDSQQALEYPAHLSRRKPMQALDALLNRVSVPRLVDPAPDAAQREIMFGAALRSPDHGQLKPYRFLTVEGSARERMGEMLVEALQQSGAEVTPKALEKARLGPLRAPLVVVVIARLQDHFKVPRSEQLITAGCAAHGVLLAAYALGVGAVWRTGELSYTPHVAKGFGLEADEEVIGFLYLGTPQNPPRPAPKVDVNEFVSDWQG</sequence>
<dbReference type="Pfam" id="PF00881">
    <property type="entry name" value="Nitroreductase"/>
    <property type="match status" value="1"/>
</dbReference>
<proteinExistence type="inferred from homology"/>
<name>A0A3M3R160_PSECA</name>
<accession>A0A3M3R160</accession>